<evidence type="ECO:0000313" key="4">
    <source>
        <dbReference type="Proteomes" id="UP000192247"/>
    </source>
</evidence>
<keyword evidence="1" id="KW-0732">Signal</keyword>
<reference evidence="3 4" key="1">
    <citation type="journal article" date="2017" name="Gigascience">
        <title>Draft genome of the honey bee ectoparasitic mite, Tropilaelaps mercedesae, is shaped by the parasitic life history.</title>
        <authorList>
            <person name="Dong X."/>
            <person name="Armstrong S.D."/>
            <person name="Xia D."/>
            <person name="Makepeace B.L."/>
            <person name="Darby A.C."/>
            <person name="Kadowaki T."/>
        </authorList>
    </citation>
    <scope>NUCLEOTIDE SEQUENCE [LARGE SCALE GENOMIC DNA]</scope>
    <source>
        <strain evidence="3">Wuxi-XJTLU</strain>
    </source>
</reference>
<name>A0A1V9XLB7_9ACAR</name>
<dbReference type="Pfam" id="PF17064">
    <property type="entry name" value="QVR"/>
    <property type="match status" value="1"/>
</dbReference>
<dbReference type="InterPro" id="IPR031424">
    <property type="entry name" value="QVR-like"/>
</dbReference>
<dbReference type="InParanoid" id="A0A1V9XLB7"/>
<dbReference type="OrthoDB" id="428346at2759"/>
<evidence type="ECO:0008006" key="5">
    <source>
        <dbReference type="Google" id="ProtNLM"/>
    </source>
</evidence>
<dbReference type="Proteomes" id="UP000192247">
    <property type="component" value="Unassembled WGS sequence"/>
</dbReference>
<evidence type="ECO:0000256" key="2">
    <source>
        <dbReference type="ARBA" id="ARBA00023180"/>
    </source>
</evidence>
<protein>
    <recommendedName>
        <fullName evidence="5">Protein sleepless</fullName>
    </recommendedName>
</protein>
<dbReference type="PANTHER" id="PTHR38332">
    <property type="entry name" value="PROTEIN CBG11604"/>
    <property type="match status" value="1"/>
</dbReference>
<evidence type="ECO:0000313" key="3">
    <source>
        <dbReference type="EMBL" id="OQR74256.1"/>
    </source>
</evidence>
<dbReference type="AlphaFoldDB" id="A0A1V9XLB7"/>
<dbReference type="GO" id="GO:0030431">
    <property type="term" value="P:sleep"/>
    <property type="evidence" value="ECO:0007669"/>
    <property type="project" value="InterPro"/>
</dbReference>
<keyword evidence="2" id="KW-0325">Glycoprotein</keyword>
<feature type="non-terminal residue" evidence="3">
    <location>
        <position position="1"/>
    </location>
</feature>
<keyword evidence="4" id="KW-1185">Reference proteome</keyword>
<dbReference type="PANTHER" id="PTHR38332:SF1">
    <property type="entry name" value="RE49668P"/>
    <property type="match status" value="1"/>
</dbReference>
<dbReference type="GO" id="GO:0032222">
    <property type="term" value="P:regulation of synaptic transmission, cholinergic"/>
    <property type="evidence" value="ECO:0007669"/>
    <property type="project" value="InterPro"/>
</dbReference>
<accession>A0A1V9XLB7</accession>
<dbReference type="EMBL" id="MNPL01008400">
    <property type="protein sequence ID" value="OQR74256.1"/>
    <property type="molecule type" value="Genomic_DNA"/>
</dbReference>
<evidence type="ECO:0000256" key="1">
    <source>
        <dbReference type="ARBA" id="ARBA00022729"/>
    </source>
</evidence>
<comment type="caution">
    <text evidence="3">The sequence shown here is derived from an EMBL/GenBank/DDBJ whole genome shotgun (WGS) entry which is preliminary data.</text>
</comment>
<organism evidence="3 4">
    <name type="scientific">Tropilaelaps mercedesae</name>
    <dbReference type="NCBI Taxonomy" id="418985"/>
    <lineage>
        <taxon>Eukaryota</taxon>
        <taxon>Metazoa</taxon>
        <taxon>Ecdysozoa</taxon>
        <taxon>Arthropoda</taxon>
        <taxon>Chelicerata</taxon>
        <taxon>Arachnida</taxon>
        <taxon>Acari</taxon>
        <taxon>Parasitiformes</taxon>
        <taxon>Mesostigmata</taxon>
        <taxon>Gamasina</taxon>
        <taxon>Dermanyssoidea</taxon>
        <taxon>Laelapidae</taxon>
        <taxon>Tropilaelaps</taxon>
    </lineage>
</organism>
<gene>
    <name evidence="3" type="ORF">BIW11_09195</name>
</gene>
<dbReference type="FunCoup" id="A0A1V9XLB7">
    <property type="interactions" value="2"/>
</dbReference>
<proteinExistence type="predicted"/>
<sequence>WELTSNYCLFRDAVFWHVAVWCACVITAGLSKVEAIDCFKCVSHNGDNQACEDPFHHNYTSELLHQPCLAGRKGREGLFPATACVKVTGTFEDTGDTMVVRTCALDSGTLTVDTELVRMSHCGSFYFDDRYVRGCVVSCTNDACNAAQSHFSRPAFLDARQQIVSLGLAVNTILTMSIHRVVWDYWL</sequence>